<evidence type="ECO:0008006" key="4">
    <source>
        <dbReference type="Google" id="ProtNLM"/>
    </source>
</evidence>
<evidence type="ECO:0000313" key="2">
    <source>
        <dbReference type="EMBL" id="RCV51488.1"/>
    </source>
</evidence>
<dbReference type="Gene3D" id="3.40.50.1000">
    <property type="entry name" value="HAD superfamily/HAD-like"/>
    <property type="match status" value="1"/>
</dbReference>
<protein>
    <recommendedName>
        <fullName evidence="4">Haloacid dehalogenase</fullName>
    </recommendedName>
</protein>
<dbReference type="EMBL" id="QEIN01000249">
    <property type="protein sequence ID" value="RCV51488.1"/>
    <property type="molecule type" value="Genomic_DNA"/>
</dbReference>
<proteinExistence type="predicted"/>
<dbReference type="GO" id="GO:0006281">
    <property type="term" value="P:DNA repair"/>
    <property type="evidence" value="ECO:0007669"/>
    <property type="project" value="TreeGrafter"/>
</dbReference>
<dbReference type="PANTHER" id="PTHR43434">
    <property type="entry name" value="PHOSPHOGLYCOLATE PHOSPHATASE"/>
    <property type="match status" value="1"/>
</dbReference>
<dbReference type="OrthoDB" id="9781769at2"/>
<comment type="caution">
    <text evidence="2">The sequence shown here is derived from an EMBL/GenBank/DDBJ whole genome shotgun (WGS) entry which is preliminary data.</text>
</comment>
<dbReference type="SUPFAM" id="SSF56784">
    <property type="entry name" value="HAD-like"/>
    <property type="match status" value="1"/>
</dbReference>
<name>A0A368SZN7_9ACTN</name>
<dbReference type="Gene3D" id="1.10.150.240">
    <property type="entry name" value="Putative phosphatase, domain 2"/>
    <property type="match status" value="1"/>
</dbReference>
<dbReference type="InterPro" id="IPR050155">
    <property type="entry name" value="HAD-like_hydrolase_sf"/>
</dbReference>
<feature type="region of interest" description="Disordered" evidence="1">
    <location>
        <begin position="1"/>
        <end position="22"/>
    </location>
</feature>
<keyword evidence="3" id="KW-1185">Reference proteome</keyword>
<dbReference type="SFLD" id="SFLDS00003">
    <property type="entry name" value="Haloacid_Dehalogenase"/>
    <property type="match status" value="1"/>
</dbReference>
<evidence type="ECO:0000313" key="3">
    <source>
        <dbReference type="Proteomes" id="UP000253318"/>
    </source>
</evidence>
<dbReference type="Pfam" id="PF12710">
    <property type="entry name" value="HAD"/>
    <property type="match status" value="1"/>
</dbReference>
<organism evidence="2 3">
    <name type="scientific">Marinitenerispora sediminis</name>
    <dbReference type="NCBI Taxonomy" id="1931232"/>
    <lineage>
        <taxon>Bacteria</taxon>
        <taxon>Bacillati</taxon>
        <taxon>Actinomycetota</taxon>
        <taxon>Actinomycetes</taxon>
        <taxon>Streptosporangiales</taxon>
        <taxon>Nocardiopsidaceae</taxon>
        <taxon>Marinitenerispora</taxon>
    </lineage>
</organism>
<dbReference type="InterPro" id="IPR023198">
    <property type="entry name" value="PGP-like_dom2"/>
</dbReference>
<accession>A0A368SZN7</accession>
<reference evidence="2 3" key="1">
    <citation type="submission" date="2018-04" db="EMBL/GenBank/DDBJ databases">
        <title>Novel actinobacteria from marine sediment.</title>
        <authorList>
            <person name="Ng Z.Y."/>
            <person name="Tan G.Y.A."/>
        </authorList>
    </citation>
    <scope>NUCLEOTIDE SEQUENCE [LARGE SCALE GENOMIC DNA]</scope>
    <source>
        <strain evidence="2 3">TPS81</strain>
    </source>
</reference>
<dbReference type="InterPro" id="IPR023214">
    <property type="entry name" value="HAD_sf"/>
</dbReference>
<dbReference type="AlphaFoldDB" id="A0A368SZN7"/>
<evidence type="ECO:0000256" key="1">
    <source>
        <dbReference type="SAM" id="MobiDB-lite"/>
    </source>
</evidence>
<dbReference type="PANTHER" id="PTHR43434:SF1">
    <property type="entry name" value="PHOSPHOGLYCOLATE PHOSPHATASE"/>
    <property type="match status" value="1"/>
</dbReference>
<dbReference type="Proteomes" id="UP000253318">
    <property type="component" value="Unassembled WGS sequence"/>
</dbReference>
<gene>
    <name evidence="2" type="ORF">DEF24_23115</name>
</gene>
<dbReference type="InterPro" id="IPR036412">
    <property type="entry name" value="HAD-like_sf"/>
</dbReference>
<dbReference type="SFLD" id="SFLDG01129">
    <property type="entry name" value="C1.5:_HAD__Beta-PGM__Phosphata"/>
    <property type="match status" value="1"/>
</dbReference>
<dbReference type="GO" id="GO:0008967">
    <property type="term" value="F:phosphoglycolate phosphatase activity"/>
    <property type="evidence" value="ECO:0007669"/>
    <property type="project" value="TreeGrafter"/>
</dbReference>
<sequence>MANSADPSERPGIAPGSATVGARRSGRTWVGQRLVLWDIDKTLLDVDGFGFEVFSHAFARFTGLSDHTDTRGPGRTEWQWFNETLAANGLTEWPGDFARFQEINEAEFAARGAEMHASGRVLTGAREVLERCAAAPDIMSSLLTGNSRRNAEHKLRVFGLDHLVDTAVGGYGDDHPDRPELVHVARRRVYEATGLAFTPDTTVLVGDSPNDVRAAVEGGARIVAVATGLSDAAALRAAGATTVLPDLSDTEAVLDLLLG</sequence>